<dbReference type="CDD" id="cd03768">
    <property type="entry name" value="SR_ResInv"/>
    <property type="match status" value="1"/>
</dbReference>
<name>A0A154VAJ2_9PROT</name>
<dbReference type="PANTHER" id="PTHR30461">
    <property type="entry name" value="DNA-INVERTASE FROM LAMBDOID PROPHAGE"/>
    <property type="match status" value="1"/>
</dbReference>
<dbReference type="SUPFAM" id="SSF46689">
    <property type="entry name" value="Homeodomain-like"/>
    <property type="match status" value="1"/>
</dbReference>
<dbReference type="OrthoDB" id="9800103at2"/>
<evidence type="ECO:0000256" key="4">
    <source>
        <dbReference type="ARBA" id="ARBA00023125"/>
    </source>
</evidence>
<keyword evidence="4" id="KW-0238">DNA-binding</keyword>
<dbReference type="PROSITE" id="PS51736">
    <property type="entry name" value="RECOMBINASES_3"/>
    <property type="match status" value="1"/>
</dbReference>
<dbReference type="Gene3D" id="3.40.50.1390">
    <property type="entry name" value="Resolvase, N-terminal catalytic domain"/>
    <property type="match status" value="1"/>
</dbReference>
<dbReference type="SUPFAM" id="SSF53041">
    <property type="entry name" value="Resolvase-like"/>
    <property type="match status" value="1"/>
</dbReference>
<dbReference type="InterPro" id="IPR006120">
    <property type="entry name" value="Resolvase_HTH_dom"/>
</dbReference>
<dbReference type="InterPro" id="IPR009057">
    <property type="entry name" value="Homeodomain-like_sf"/>
</dbReference>
<evidence type="ECO:0000313" key="8">
    <source>
        <dbReference type="EMBL" id="KZC98264.1"/>
    </source>
</evidence>
<feature type="active site" description="O-(5'-phospho-DNA)-serine intermediate" evidence="6">
    <location>
        <position position="9"/>
    </location>
</feature>
<proteinExistence type="inferred from homology"/>
<dbReference type="InterPro" id="IPR050639">
    <property type="entry name" value="SSR_resolvase"/>
</dbReference>
<dbReference type="Proteomes" id="UP000076400">
    <property type="component" value="Unassembled WGS sequence"/>
</dbReference>
<gene>
    <name evidence="8" type="ORF">AUP43_14860</name>
</gene>
<dbReference type="RefSeq" id="WP_067560276.1">
    <property type="nucleotide sequence ID" value="NZ_LPXN01000173.1"/>
</dbReference>
<dbReference type="GO" id="GO:0003677">
    <property type="term" value="F:DNA binding"/>
    <property type="evidence" value="ECO:0007669"/>
    <property type="project" value="UniProtKB-KW"/>
</dbReference>
<keyword evidence="3" id="KW-0230">DNA invertase</keyword>
<sequence>MKVGYARISTEEQNLDLQRRALTEANCLRLYEDSGISGAARNRPALQQALTELESGDILVVWRLDRLGRSLAHLIEVVRQLGERNIGFQSLTENIDTTSPGGRLVFHIMAALAEFERDLIGERTRAGMRAAIARGERMGRKPKLTQSQVAHARLLMEQPGQSVVAVARSLRVSRATLYRALKDRV</sequence>
<dbReference type="SMART" id="SM00857">
    <property type="entry name" value="Resolvase"/>
    <property type="match status" value="1"/>
</dbReference>
<keyword evidence="2" id="KW-0229">DNA integration</keyword>
<dbReference type="InterPro" id="IPR036162">
    <property type="entry name" value="Resolvase-like_N_sf"/>
</dbReference>
<feature type="domain" description="Resolvase/invertase-type recombinase catalytic" evidence="7">
    <location>
        <begin position="1"/>
        <end position="135"/>
    </location>
</feature>
<evidence type="ECO:0000256" key="3">
    <source>
        <dbReference type="ARBA" id="ARBA00023100"/>
    </source>
</evidence>
<protein>
    <submittedName>
        <fullName evidence="8">DNA resolvase</fullName>
    </submittedName>
</protein>
<dbReference type="Pfam" id="PF02796">
    <property type="entry name" value="HTH_7"/>
    <property type="match status" value="1"/>
</dbReference>
<comment type="caution">
    <text evidence="8">The sequence shown here is derived from an EMBL/GenBank/DDBJ whole genome shotgun (WGS) entry which is preliminary data.</text>
</comment>
<dbReference type="Pfam" id="PF00239">
    <property type="entry name" value="Resolvase"/>
    <property type="match status" value="1"/>
</dbReference>
<evidence type="ECO:0000256" key="1">
    <source>
        <dbReference type="ARBA" id="ARBA00009913"/>
    </source>
</evidence>
<accession>A0A154VAJ2</accession>
<dbReference type="FunFam" id="3.40.50.1390:FF:000001">
    <property type="entry name" value="DNA recombinase"/>
    <property type="match status" value="1"/>
</dbReference>
<comment type="similarity">
    <text evidence="1">Belongs to the site-specific recombinase resolvase family.</text>
</comment>
<evidence type="ECO:0000256" key="2">
    <source>
        <dbReference type="ARBA" id="ARBA00022908"/>
    </source>
</evidence>
<dbReference type="Gene3D" id="1.10.10.60">
    <property type="entry name" value="Homeodomain-like"/>
    <property type="match status" value="1"/>
</dbReference>
<evidence type="ECO:0000313" key="9">
    <source>
        <dbReference type="Proteomes" id="UP000076400"/>
    </source>
</evidence>
<evidence type="ECO:0000259" key="7">
    <source>
        <dbReference type="PROSITE" id="PS51736"/>
    </source>
</evidence>
<dbReference type="GO" id="GO:0015074">
    <property type="term" value="P:DNA integration"/>
    <property type="evidence" value="ECO:0007669"/>
    <property type="project" value="UniProtKB-KW"/>
</dbReference>
<organism evidence="8 9">
    <name type="scientific">Oceanibaculum pacificum</name>
    <dbReference type="NCBI Taxonomy" id="580166"/>
    <lineage>
        <taxon>Bacteria</taxon>
        <taxon>Pseudomonadati</taxon>
        <taxon>Pseudomonadota</taxon>
        <taxon>Alphaproteobacteria</taxon>
        <taxon>Rhodospirillales</taxon>
        <taxon>Oceanibaculaceae</taxon>
        <taxon>Oceanibaculum</taxon>
    </lineage>
</organism>
<dbReference type="GO" id="GO:0000150">
    <property type="term" value="F:DNA strand exchange activity"/>
    <property type="evidence" value="ECO:0007669"/>
    <property type="project" value="UniProtKB-KW"/>
</dbReference>
<dbReference type="CDD" id="cd00569">
    <property type="entry name" value="HTH_Hin_like"/>
    <property type="match status" value="1"/>
</dbReference>
<keyword evidence="5" id="KW-0233">DNA recombination</keyword>
<dbReference type="AlphaFoldDB" id="A0A154VAJ2"/>
<dbReference type="EMBL" id="LPXN01000173">
    <property type="protein sequence ID" value="KZC98264.1"/>
    <property type="molecule type" value="Genomic_DNA"/>
</dbReference>
<reference evidence="8 9" key="1">
    <citation type="submission" date="2015-12" db="EMBL/GenBank/DDBJ databases">
        <title>Genome sequence of Oceanibaculum pacificum MCCC 1A02656.</title>
        <authorList>
            <person name="Lu L."/>
            <person name="Lai Q."/>
            <person name="Shao Z."/>
            <person name="Qian P."/>
        </authorList>
    </citation>
    <scope>NUCLEOTIDE SEQUENCE [LARGE SCALE GENOMIC DNA]</scope>
    <source>
        <strain evidence="8 9">MCCC 1A02656</strain>
    </source>
</reference>
<dbReference type="PANTHER" id="PTHR30461:SF2">
    <property type="entry name" value="SERINE RECOMBINASE PINE-RELATED"/>
    <property type="match status" value="1"/>
</dbReference>
<keyword evidence="9" id="KW-1185">Reference proteome</keyword>
<dbReference type="InterPro" id="IPR006118">
    <property type="entry name" value="Recombinase_CS"/>
</dbReference>
<dbReference type="InterPro" id="IPR006119">
    <property type="entry name" value="Resolv_N"/>
</dbReference>
<dbReference type="PROSITE" id="PS00398">
    <property type="entry name" value="RECOMBINASES_2"/>
    <property type="match status" value="1"/>
</dbReference>
<evidence type="ECO:0000256" key="5">
    <source>
        <dbReference type="ARBA" id="ARBA00023172"/>
    </source>
</evidence>
<evidence type="ECO:0000256" key="6">
    <source>
        <dbReference type="PIRSR" id="PIRSR606118-50"/>
    </source>
</evidence>